<dbReference type="Pfam" id="PF04715">
    <property type="entry name" value="Anth_synt_I_N"/>
    <property type="match status" value="1"/>
</dbReference>
<dbReference type="GO" id="GO:0005737">
    <property type="term" value="C:cytoplasm"/>
    <property type="evidence" value="ECO:0007669"/>
    <property type="project" value="TreeGrafter"/>
</dbReference>
<dbReference type="GO" id="GO:0000162">
    <property type="term" value="P:L-tryptophan biosynthetic process"/>
    <property type="evidence" value="ECO:0007669"/>
    <property type="project" value="TreeGrafter"/>
</dbReference>
<dbReference type="Gene3D" id="3.60.120.10">
    <property type="entry name" value="Anthranilate synthase"/>
    <property type="match status" value="1"/>
</dbReference>
<feature type="domain" description="Anthranilate synthase component I N-terminal" evidence="2">
    <location>
        <begin position="214"/>
        <end position="353"/>
    </location>
</feature>
<dbReference type="PRINTS" id="PR00095">
    <property type="entry name" value="ANTSNTHASEI"/>
</dbReference>
<evidence type="ECO:0000313" key="4">
    <source>
        <dbReference type="Proteomes" id="UP000316612"/>
    </source>
</evidence>
<organism evidence="3 4">
    <name type="scientific">Glutamicibacter uratoxydans</name>
    <name type="common">Arthrobacter uratoxydans</name>
    <dbReference type="NCBI Taxonomy" id="43667"/>
    <lineage>
        <taxon>Bacteria</taxon>
        <taxon>Bacillati</taxon>
        <taxon>Actinomycetota</taxon>
        <taxon>Actinomycetes</taxon>
        <taxon>Micrococcales</taxon>
        <taxon>Micrococcaceae</taxon>
        <taxon>Glutamicibacter</taxon>
    </lineage>
</organism>
<gene>
    <name evidence="3" type="ORF">AUR04nite_07910</name>
</gene>
<evidence type="ECO:0000259" key="2">
    <source>
        <dbReference type="Pfam" id="PF04715"/>
    </source>
</evidence>
<dbReference type="GO" id="GO:0046820">
    <property type="term" value="F:4-amino-4-deoxychorismate synthase activity"/>
    <property type="evidence" value="ECO:0007669"/>
    <property type="project" value="TreeGrafter"/>
</dbReference>
<dbReference type="InterPro" id="IPR006805">
    <property type="entry name" value="Anth_synth_I_N"/>
</dbReference>
<accession>A0A4Y4DIY3</accession>
<keyword evidence="4" id="KW-1185">Reference proteome</keyword>
<dbReference type="PANTHER" id="PTHR11236:SF18">
    <property type="entry name" value="AMINODEOXYCHORISMATE SYNTHASE"/>
    <property type="match status" value="1"/>
</dbReference>
<dbReference type="InterPro" id="IPR015890">
    <property type="entry name" value="Chorismate_C"/>
</dbReference>
<reference evidence="3 4" key="1">
    <citation type="submission" date="2019-06" db="EMBL/GenBank/DDBJ databases">
        <title>Whole genome shotgun sequence of Glutamicibacter uratoxydans NBRC 15515.</title>
        <authorList>
            <person name="Hosoyama A."/>
            <person name="Uohara A."/>
            <person name="Ohji S."/>
            <person name="Ichikawa N."/>
        </authorList>
    </citation>
    <scope>NUCLEOTIDE SEQUENCE [LARGE SCALE GENOMIC DNA]</scope>
    <source>
        <strain evidence="3 4">NBRC 15515</strain>
    </source>
</reference>
<dbReference type="GO" id="GO:0008153">
    <property type="term" value="P:4-aminobenzoate biosynthetic process"/>
    <property type="evidence" value="ECO:0007669"/>
    <property type="project" value="TreeGrafter"/>
</dbReference>
<comment type="caution">
    <text evidence="3">The sequence shown here is derived from an EMBL/GenBank/DDBJ whole genome shotgun (WGS) entry which is preliminary data.</text>
</comment>
<protein>
    <recommendedName>
        <fullName evidence="5">Aminodeoxychorismate synthase</fullName>
    </recommendedName>
</protein>
<dbReference type="AlphaFoldDB" id="A0A4Y4DIY3"/>
<dbReference type="EMBL" id="BJNY01000004">
    <property type="protein sequence ID" value="GED05259.1"/>
    <property type="molecule type" value="Genomic_DNA"/>
</dbReference>
<name>A0A4Y4DIY3_GLUUR</name>
<dbReference type="InterPro" id="IPR005801">
    <property type="entry name" value="ADC_synthase"/>
</dbReference>
<dbReference type="SUPFAM" id="SSF56322">
    <property type="entry name" value="ADC synthase"/>
    <property type="match status" value="1"/>
</dbReference>
<dbReference type="InterPro" id="IPR027417">
    <property type="entry name" value="P-loop_NTPase"/>
</dbReference>
<proteinExistence type="predicted"/>
<evidence type="ECO:0008006" key="5">
    <source>
        <dbReference type="Google" id="ProtNLM"/>
    </source>
</evidence>
<dbReference type="Pfam" id="PF00425">
    <property type="entry name" value="Chorismate_bind"/>
    <property type="match status" value="1"/>
</dbReference>
<dbReference type="Proteomes" id="UP000316612">
    <property type="component" value="Unassembled WGS sequence"/>
</dbReference>
<evidence type="ECO:0000313" key="3">
    <source>
        <dbReference type="EMBL" id="GED05259.1"/>
    </source>
</evidence>
<dbReference type="InterPro" id="IPR019999">
    <property type="entry name" value="Anth_synth_I-like"/>
</dbReference>
<sequence>METARPFIIALDGRSGSGKSNFASALAQNLADNASVAVLHLEDAYHGWDGLLDACQRYSQLLPQLAGGDTVVLPTWNWDEHRIDSSISFTPAQVVIVEGVGAANSAASAWLDFSIWLEAPEELRKQRALARDGETYAPHWQRWAAQEESYLGSDAPDQHADLVLSTAAGTSALEQLIDFAPYLPQKLRELLGSGHQAAPQLVPSGVYPAPADAAALFEQLAQGLEHAALLESTSHQLVDPLDRNQYTVIALALGEHYPLLRTGNAETCLQIRDSTLRMGSSFFSALGHIWPAAQSEPSAHPLPAWVGYLGYELKREVGAGDIRAVLEPGVQRDDALFFAPNVVLVIDHRAGNLSVHAQAEYAHWVGQALRAPLTGRRQAAQLVPPVFTCTDTEEGYKRKIARAQHEIYEGNTYEVCLTTVLEARTQTFDPFQAYCLMRVASPAPFAHYLKLGSTEVASISPERFVSLSASGLLRAEPIKGTRPRGATASADQALKDDLATSAKDRAENIMIVDLLRNDLSHHAHPGSVRVTRLCAIESYATVHQMVSTIDAQLRDRALSAQALHEAFPPGSMTGAPKLSTMNILDELEDSRARGLYSGAVGYLGVDGSADFSVVIRTLVCDRLVDGSWALSLGLGGAITADSNPQDEWDEVITKSVGVLSAIGSSFPVHTGVNAK</sequence>
<evidence type="ECO:0000259" key="1">
    <source>
        <dbReference type="Pfam" id="PF00425"/>
    </source>
</evidence>
<dbReference type="OrthoDB" id="3518032at2"/>
<dbReference type="PANTHER" id="PTHR11236">
    <property type="entry name" value="AMINOBENZOATE/ANTHRANILATE SYNTHASE"/>
    <property type="match status" value="1"/>
</dbReference>
<dbReference type="Gene3D" id="3.40.50.300">
    <property type="entry name" value="P-loop containing nucleotide triphosphate hydrolases"/>
    <property type="match status" value="1"/>
</dbReference>
<dbReference type="SUPFAM" id="SSF52540">
    <property type="entry name" value="P-loop containing nucleoside triphosphate hydrolases"/>
    <property type="match status" value="1"/>
</dbReference>
<feature type="domain" description="Chorismate-utilising enzyme C-terminal" evidence="1">
    <location>
        <begin position="393"/>
        <end position="654"/>
    </location>
</feature>